<gene>
    <name evidence="1" type="ORF">QZM52_20305</name>
</gene>
<reference evidence="1" key="1">
    <citation type="submission" date="2023-07" db="EMBL/GenBank/DDBJ databases">
        <title>A collection of bacterial strains from the Burkholderia cepacia Research Laboratory and Repository.</title>
        <authorList>
            <person name="Lipuma J."/>
            <person name="Spilker T."/>
            <person name="Caverly L."/>
        </authorList>
    </citation>
    <scope>NUCLEOTIDE SEQUENCE</scope>
    <source>
        <strain evidence="1">AU42020</strain>
    </source>
</reference>
<protein>
    <submittedName>
        <fullName evidence="1">Uncharacterized protein</fullName>
    </submittedName>
</protein>
<accession>A0ABT8PFF3</accession>
<sequence>MDVATISATLGALKTSFDLAKSAVAARDDAKLASALEAVNDRIFQVQNASLQVQEKMSAMRDEIETLKDGKRQISTRVAELEHQKSEREKYDLHELSQGVFVLAEIEPTKDGHSPHYLCQPCMDNASKKAVLQRKTVSFQYVAACPVCKNEYPTGEHIQIPI</sequence>
<dbReference type="EMBL" id="JAUJSQ010000007">
    <property type="protein sequence ID" value="MDN7933632.1"/>
    <property type="molecule type" value="Genomic_DNA"/>
</dbReference>
<dbReference type="Proteomes" id="UP001171606">
    <property type="component" value="Unassembled WGS sequence"/>
</dbReference>
<name>A0ABT8PFF3_9BURK</name>
<organism evidence="1 2">
    <name type="scientific">Burkholderia metallica</name>
    <dbReference type="NCBI Taxonomy" id="488729"/>
    <lineage>
        <taxon>Bacteria</taxon>
        <taxon>Pseudomonadati</taxon>
        <taxon>Pseudomonadota</taxon>
        <taxon>Betaproteobacteria</taxon>
        <taxon>Burkholderiales</taxon>
        <taxon>Burkholderiaceae</taxon>
        <taxon>Burkholderia</taxon>
        <taxon>Burkholderia cepacia complex</taxon>
    </lineage>
</organism>
<keyword evidence="2" id="KW-1185">Reference proteome</keyword>
<proteinExistence type="predicted"/>
<evidence type="ECO:0000313" key="2">
    <source>
        <dbReference type="Proteomes" id="UP001171606"/>
    </source>
</evidence>
<comment type="caution">
    <text evidence="1">The sequence shown here is derived from an EMBL/GenBank/DDBJ whole genome shotgun (WGS) entry which is preliminary data.</text>
</comment>
<evidence type="ECO:0000313" key="1">
    <source>
        <dbReference type="EMBL" id="MDN7933632.1"/>
    </source>
</evidence>
<dbReference type="RefSeq" id="WP_226291774.1">
    <property type="nucleotide sequence ID" value="NZ_JAUJSQ010000007.1"/>
</dbReference>